<dbReference type="InterPro" id="IPR008936">
    <property type="entry name" value="Rho_GTPase_activation_prot"/>
</dbReference>
<evidence type="ECO:0000313" key="6">
    <source>
        <dbReference type="Proteomes" id="UP000284706"/>
    </source>
</evidence>
<dbReference type="Gene3D" id="2.30.29.30">
    <property type="entry name" value="Pleckstrin-homology domain (PH domain)/Phosphotyrosine-binding domain (PTB)"/>
    <property type="match status" value="1"/>
</dbReference>
<feature type="region of interest" description="Disordered" evidence="2">
    <location>
        <begin position="936"/>
        <end position="1010"/>
    </location>
</feature>
<dbReference type="OrthoDB" id="79452at2759"/>
<feature type="region of interest" description="Disordered" evidence="2">
    <location>
        <begin position="1"/>
        <end position="441"/>
    </location>
</feature>
<feature type="compositionally biased region" description="Basic and acidic residues" evidence="2">
    <location>
        <begin position="2338"/>
        <end position="2358"/>
    </location>
</feature>
<dbReference type="CDD" id="cd00159">
    <property type="entry name" value="RhoGAP"/>
    <property type="match status" value="1"/>
</dbReference>
<feature type="compositionally biased region" description="Low complexity" evidence="2">
    <location>
        <begin position="982"/>
        <end position="993"/>
    </location>
</feature>
<feature type="region of interest" description="Disordered" evidence="2">
    <location>
        <begin position="1931"/>
        <end position="1959"/>
    </location>
</feature>
<dbReference type="GO" id="GO:0007264">
    <property type="term" value="P:small GTPase-mediated signal transduction"/>
    <property type="evidence" value="ECO:0007669"/>
    <property type="project" value="InterPro"/>
</dbReference>
<feature type="compositionally biased region" description="Low complexity" evidence="2">
    <location>
        <begin position="529"/>
        <end position="542"/>
    </location>
</feature>
<feature type="region of interest" description="Disordered" evidence="2">
    <location>
        <begin position="607"/>
        <end position="628"/>
    </location>
</feature>
<feature type="compositionally biased region" description="Low complexity" evidence="2">
    <location>
        <begin position="229"/>
        <end position="304"/>
    </location>
</feature>
<organism evidence="5 6">
    <name type="scientific">Gymnopilus dilepis</name>
    <dbReference type="NCBI Taxonomy" id="231916"/>
    <lineage>
        <taxon>Eukaryota</taxon>
        <taxon>Fungi</taxon>
        <taxon>Dikarya</taxon>
        <taxon>Basidiomycota</taxon>
        <taxon>Agaricomycotina</taxon>
        <taxon>Agaricomycetes</taxon>
        <taxon>Agaricomycetidae</taxon>
        <taxon>Agaricales</taxon>
        <taxon>Agaricineae</taxon>
        <taxon>Hymenogastraceae</taxon>
        <taxon>Gymnopilus</taxon>
    </lineage>
</organism>
<feature type="compositionally biased region" description="Low complexity" evidence="2">
    <location>
        <begin position="940"/>
        <end position="971"/>
    </location>
</feature>
<dbReference type="Gene3D" id="1.10.555.10">
    <property type="entry name" value="Rho GTPase activation protein"/>
    <property type="match status" value="1"/>
</dbReference>
<dbReference type="SUPFAM" id="SSF48366">
    <property type="entry name" value="Ras GEF"/>
    <property type="match status" value="2"/>
</dbReference>
<dbReference type="InterPro" id="IPR050729">
    <property type="entry name" value="Rho-GAP"/>
</dbReference>
<dbReference type="SMART" id="SM00324">
    <property type="entry name" value="RhoGAP"/>
    <property type="match status" value="1"/>
</dbReference>
<dbReference type="STRING" id="231916.A0A409Y032"/>
<feature type="compositionally biased region" description="Low complexity" evidence="2">
    <location>
        <begin position="134"/>
        <end position="148"/>
    </location>
</feature>
<dbReference type="Pfam" id="PF00617">
    <property type="entry name" value="RasGEF"/>
    <property type="match status" value="1"/>
</dbReference>
<feature type="compositionally biased region" description="Polar residues" evidence="2">
    <location>
        <begin position="40"/>
        <end position="76"/>
    </location>
</feature>
<feature type="compositionally biased region" description="Basic and acidic residues" evidence="2">
    <location>
        <begin position="1864"/>
        <end position="1874"/>
    </location>
</feature>
<dbReference type="Pfam" id="PF00620">
    <property type="entry name" value="RhoGAP"/>
    <property type="match status" value="1"/>
</dbReference>
<evidence type="ECO:0000259" key="3">
    <source>
        <dbReference type="PROSITE" id="PS50003"/>
    </source>
</evidence>
<gene>
    <name evidence="5" type="ORF">CVT26_004986</name>
</gene>
<evidence type="ECO:0000256" key="2">
    <source>
        <dbReference type="SAM" id="MobiDB-lite"/>
    </source>
</evidence>
<dbReference type="InterPro" id="IPR001895">
    <property type="entry name" value="RASGEF_cat_dom"/>
</dbReference>
<dbReference type="InterPro" id="IPR011993">
    <property type="entry name" value="PH-like_dom_sf"/>
</dbReference>
<dbReference type="InterPro" id="IPR001849">
    <property type="entry name" value="PH_domain"/>
</dbReference>
<evidence type="ECO:0000313" key="5">
    <source>
        <dbReference type="EMBL" id="PPQ96384.1"/>
    </source>
</evidence>
<feature type="region of interest" description="Disordered" evidence="2">
    <location>
        <begin position="1853"/>
        <end position="1874"/>
    </location>
</feature>
<keyword evidence="1" id="KW-0343">GTPase activation</keyword>
<dbReference type="GO" id="GO:0005096">
    <property type="term" value="F:GTPase activator activity"/>
    <property type="evidence" value="ECO:0007669"/>
    <property type="project" value="UniProtKB-KW"/>
</dbReference>
<dbReference type="EMBL" id="NHYE01001375">
    <property type="protein sequence ID" value="PPQ96384.1"/>
    <property type="molecule type" value="Genomic_DNA"/>
</dbReference>
<dbReference type="PROSITE" id="PS50238">
    <property type="entry name" value="RHOGAP"/>
    <property type="match status" value="1"/>
</dbReference>
<evidence type="ECO:0008006" key="7">
    <source>
        <dbReference type="Google" id="ProtNLM"/>
    </source>
</evidence>
<feature type="region of interest" description="Disordered" evidence="2">
    <location>
        <begin position="882"/>
        <end position="906"/>
    </location>
</feature>
<dbReference type="GO" id="GO:0005737">
    <property type="term" value="C:cytoplasm"/>
    <property type="evidence" value="ECO:0007669"/>
    <property type="project" value="TreeGrafter"/>
</dbReference>
<feature type="region of interest" description="Disordered" evidence="2">
    <location>
        <begin position="1315"/>
        <end position="1368"/>
    </location>
</feature>
<proteinExistence type="predicted"/>
<dbReference type="PROSITE" id="PS50003">
    <property type="entry name" value="PH_DOMAIN"/>
    <property type="match status" value="1"/>
</dbReference>
<feature type="compositionally biased region" description="Polar residues" evidence="2">
    <location>
        <begin position="347"/>
        <end position="362"/>
    </location>
</feature>
<dbReference type="PANTHER" id="PTHR23176:SF129">
    <property type="entry name" value="RHO GTPASE ACTIVATING PROTEIN AT 16F, ISOFORM E-RELATED"/>
    <property type="match status" value="1"/>
</dbReference>
<feature type="compositionally biased region" description="Acidic residues" evidence="2">
    <location>
        <begin position="2317"/>
        <end position="2337"/>
    </location>
</feature>
<dbReference type="InParanoid" id="A0A409Y032"/>
<evidence type="ECO:0000256" key="1">
    <source>
        <dbReference type="ARBA" id="ARBA00022468"/>
    </source>
</evidence>
<feature type="compositionally biased region" description="Polar residues" evidence="2">
    <location>
        <begin position="994"/>
        <end position="1008"/>
    </location>
</feature>
<sequence>MAPRRGLSPNPPLQPSQQGQGQAQDPNSLSPSAVPPPRSTSPSSGFTQFLTRPSKWFSRSASASKMPSNTGMSSQDSTRSERGSTSSGGRKHKISQPTDPRPILDKYSGIGSKSVLDLSARPQGSLELSRMQTHHNAPSTPSSPSNSRRPQDLSLGGLGDLRNISRKAWSRSADDLSKVSNIPSPTPSPSFPPSRAQGRNYASPIKTGDFSPVNPAFQERVAEYRNRSDSNASALSPSSPTSSSSILNGSSGPPVRHPFPSVSTTPPSSSPPRSATLPTVSISISSAPPSQVQGQAQVQGQGQSMTGQALTTEPQGHVHTRSHSFTPKLPSKLAPRYPPSPQRAYSHDNQPQHDNTTNTNINIREGVSNANYPHGPYPPQGTPTRAAFGFGFGGLSRSQDSAPSPTTQRSTTLLPPPTIVEPKRPEDPQSSSSSDPNQKRSSQILLHSGFLNRLADLPANFPHPSSHSQLNLSSSKGWKPFKVELKGSKLFFYKPPSSDRSNAIKDLFPTGLVAPQDEEEDEEMLDPPASAVSGVSASSKFGSGREEGGSGITAGGTSRKKRAYWGRKTHPDLVVDTHGEVERGSFEALTHEAVFATTFSLDEDQATAEVTEDEPRADTAEPTIAGSLSPQAASASGAIAAKKQKYHIFAASILCSLPLIIPRAQFESEFLRCCSFLVSGEPLDTRQALLKARVGWLANEYVRYHGHPLDGEAWSDFKKETLDGEQLSAEMAVNDAGSGGPQASASTQGIFHPSPVPGDDTHAQGTVESVPSTSMSPNLNTFSPRPEDGGSKMVSLLDALFPPVHLDLRSQDNQRQGPQTSRLNLNLNTRYPWVALQEEGMTREVLFSLDPYIVAKSLTLFHRSVMEMCPENIVVELLVPAEGQDKDDRDGDSEETEPGASFKSAEAIFGTDDRPHWLTKLVLLQILAGDAGPLAPPPSAATSLGGSGATYPLPTPPLSTQSLNTSLNLASPGRRSEDRLLSSSTPSSASTPPQHNQPVNANLQQTSRTHSRSELISTWARIGELCRTSGDELSWRAIMAALCSRPIARLDKAWKRVDPQALAAVEGWANLTATSSSDELSIVPGSVASMQAQAPVTIWGGDVRLRLSELLNKASGSSSGSAGDGSTVVEVEHIVRARKVFETFRTSFLLCPRRAMVSDKEVSEDARRLVGYWRNVAAEGGVTSGLAVKFQRIEQFMSLSLAAEPRRKGLFEPYFFTRTSSSGPASLIPLLFPEPMPTVTLFDRSRLIRGRYDSDTSDIQYLRSLDTQGRQLHNLNLNMTANKDFTKQMILGQSGTVISVYNGELMLVVQSGVGFESAPNSRPSSSVVGDYGNGSGAEKSLSRNPSVRVKPSSSQGLDRKTSMVRRSSLPTVSHLNRTNFVTAEPSSDPPLRVIVQAGTLNNLVNVLVHGLDNISVSVADDNGEMTLKEGMTRELVVDRVEFARVWWNVFRSFVTPYVFFELLRKIYISSQPAGSSPSISDYLQVANKRNEVLVTIKEWLTIGGGAQDVLDDAPLYHAVASFLDNQLDHAIFKSTMSEAMPVQKAWESVLETRRLVKATFRSQTMRPNISLGMHGQRGQGGRGPRTRNVSTRDPPDLDRMDPEAFVDNLDGMAAAAFSNVTQEDLYITADLLEVQTSDRTAWFPSRDVSSSVEELVEIQTIYSHIQEIEPSSLISELTQDALYRLLPPGVRSCIRAYGIIRKWLISKLVAPRIGLRARQARMELLLQAIEVSRLRNTETPATAQLMDQPCVRSFVEAVTTSALLSIESRLHFRAWQGVAVSRGSSCDSLASLLVRPFVQSTSSPDCLTVDMGWLLERMLEIIATPDVVEASSQEGQNLINFDKRRHLHNLISKSGSIPAARKNANSDESNRRGFERLNNIEKEVLMLQFDHRGIKDEAIRESSTSSMNGMPSAKKATRPFHKLVAVQIEKNRRDKSLRSRIQKEKLQEQTKNDRRDDLLNKAMRPRKPISNMQKQHRNKKSMSSAIINFMRPISSAFISDSPQQPALRRTASQLDFSTSGKSSLVLSILDAQVAQFINNERSYLFQLDTEDGGHYLLQATTKREMTKWLETISRVTKNAAQRRLTYLGTSPKPQIADHIQSHPIIPSRDPKAVFGVELEYLLRREAGGDDVPPGTVPLIIHQCLSEVERRGLGEVGIYRIAGATTEINALKDAYNRGEYPIRPSTDIHAICDLVKTWFRLLPEPVFPPSSYHEVMEAMRQENLDDRLLRIREVVQALPQPNFDILRRVVTDYEEQNHMTAEALAIVFSPNLLRAPQNDFVMILNNMGLSHKLVKALITHFHTIFDEVDPEGEVHSDDDQDELDSPILEEDEEDEENYEFMHDSHDHEPSEHPERYTPT</sequence>
<feature type="compositionally biased region" description="Low complexity" evidence="2">
    <location>
        <begin position="15"/>
        <end position="28"/>
    </location>
</feature>
<dbReference type="InterPro" id="IPR023578">
    <property type="entry name" value="Ras_GEF_dom_sf"/>
</dbReference>
<dbReference type="PANTHER" id="PTHR23176">
    <property type="entry name" value="RHO/RAC/CDC GTPASE-ACTIVATING PROTEIN"/>
    <property type="match status" value="1"/>
</dbReference>
<comment type="caution">
    <text evidence="5">The sequence shown here is derived from an EMBL/GenBank/DDBJ whole genome shotgun (WGS) entry which is preliminary data.</text>
</comment>
<feature type="region of interest" description="Disordered" evidence="2">
    <location>
        <begin position="2308"/>
        <end position="2358"/>
    </location>
</feature>
<name>A0A409Y032_9AGAR</name>
<reference evidence="5 6" key="1">
    <citation type="journal article" date="2018" name="Evol. Lett.">
        <title>Horizontal gene cluster transfer increased hallucinogenic mushroom diversity.</title>
        <authorList>
            <person name="Reynolds H.T."/>
            <person name="Vijayakumar V."/>
            <person name="Gluck-Thaler E."/>
            <person name="Korotkin H.B."/>
            <person name="Matheny P.B."/>
            <person name="Slot J.C."/>
        </authorList>
    </citation>
    <scope>NUCLEOTIDE SEQUENCE [LARGE SCALE GENOMIC DNA]</scope>
    <source>
        <strain evidence="5 6">SRW20</strain>
    </source>
</reference>
<dbReference type="InterPro" id="IPR000198">
    <property type="entry name" value="RhoGAP_dom"/>
</dbReference>
<feature type="domain" description="PH" evidence="3">
    <location>
        <begin position="2045"/>
        <end position="2077"/>
    </location>
</feature>
<feature type="region of interest" description="Disordered" evidence="2">
    <location>
        <begin position="1569"/>
        <end position="1600"/>
    </location>
</feature>
<feature type="domain" description="Rho-GAP" evidence="4">
    <location>
        <begin position="2116"/>
        <end position="2304"/>
    </location>
</feature>
<accession>A0A409Y032</accession>
<evidence type="ECO:0000259" key="4">
    <source>
        <dbReference type="PROSITE" id="PS50238"/>
    </source>
</evidence>
<keyword evidence="6" id="KW-1185">Reference proteome</keyword>
<feature type="compositionally biased region" description="Low complexity" evidence="2">
    <location>
        <begin position="428"/>
        <end position="441"/>
    </location>
</feature>
<dbReference type="InterPro" id="IPR036964">
    <property type="entry name" value="RASGEF_cat_dom_sf"/>
</dbReference>
<dbReference type="GO" id="GO:0005085">
    <property type="term" value="F:guanyl-nucleotide exchange factor activity"/>
    <property type="evidence" value="ECO:0007669"/>
    <property type="project" value="InterPro"/>
</dbReference>
<protein>
    <recommendedName>
        <fullName evidence="7">Ras-GEF domain-containing protein</fullName>
    </recommendedName>
</protein>
<feature type="compositionally biased region" description="Polar residues" evidence="2">
    <location>
        <begin position="396"/>
        <end position="413"/>
    </location>
</feature>
<dbReference type="SUPFAM" id="SSF48350">
    <property type="entry name" value="GTPase activation domain, GAP"/>
    <property type="match status" value="1"/>
</dbReference>
<dbReference type="SUPFAM" id="SSF50729">
    <property type="entry name" value="PH domain-like"/>
    <property type="match status" value="1"/>
</dbReference>
<feature type="region of interest" description="Disordered" evidence="2">
    <location>
        <begin position="526"/>
        <end position="557"/>
    </location>
</feature>
<dbReference type="Gene3D" id="1.10.840.10">
    <property type="entry name" value="Ras guanine-nucleotide exchange factors catalytic domain"/>
    <property type="match status" value="1"/>
</dbReference>
<feature type="compositionally biased region" description="Polar residues" evidence="2">
    <location>
        <begin position="1318"/>
        <end position="1327"/>
    </location>
</feature>
<dbReference type="Proteomes" id="UP000284706">
    <property type="component" value="Unassembled WGS sequence"/>
</dbReference>
<feature type="compositionally biased region" description="Polar residues" evidence="2">
    <location>
        <begin position="305"/>
        <end position="314"/>
    </location>
</feature>